<name>A0A6J6VVQ9_9ZZZZ</name>
<evidence type="ECO:0000256" key="3">
    <source>
        <dbReference type="ARBA" id="ARBA00022692"/>
    </source>
</evidence>
<feature type="transmembrane region" description="Helical" evidence="6">
    <location>
        <begin position="323"/>
        <end position="341"/>
    </location>
</feature>
<accession>A0A6J6VVQ9</accession>
<evidence type="ECO:0000256" key="6">
    <source>
        <dbReference type="SAM" id="Phobius"/>
    </source>
</evidence>
<evidence type="ECO:0000256" key="5">
    <source>
        <dbReference type="ARBA" id="ARBA00023136"/>
    </source>
</evidence>
<dbReference type="EMBL" id="CAEZZQ010000042">
    <property type="protein sequence ID" value="CAB4775003.1"/>
    <property type="molecule type" value="Genomic_DNA"/>
</dbReference>
<evidence type="ECO:0000313" key="8">
    <source>
        <dbReference type="EMBL" id="CAB4697904.1"/>
    </source>
</evidence>
<gene>
    <name evidence="8" type="ORF">UFOPK2593_00456</name>
    <name evidence="9" type="ORF">UFOPK2894_00812</name>
</gene>
<dbReference type="InterPro" id="IPR035681">
    <property type="entry name" value="ComA-like_MBL"/>
</dbReference>
<feature type="transmembrane region" description="Helical" evidence="6">
    <location>
        <begin position="44"/>
        <end position="64"/>
    </location>
</feature>
<dbReference type="NCBIfam" id="TIGR00360">
    <property type="entry name" value="ComEC_N-term"/>
    <property type="match status" value="1"/>
</dbReference>
<evidence type="ECO:0000256" key="1">
    <source>
        <dbReference type="ARBA" id="ARBA00004651"/>
    </source>
</evidence>
<sequence length="776" mass="83142">MRSLPISNLLSDFRIQIASWGDLRLLALSLAIWSGVLLSNGIGFLLSFVALALISFGTLLIRAVRVEHSRIMLLLLSMAFVGGALLHFRALPLEMLTPYIGKSVSVEVVVTGDSVARSQRFGSVMAASFRTPARLEVLGYEGSEIRLRIPVSIMTSRGDFIPSTRISFDARVIAPRGAIAGTLIAQGKVRLLGEPTHLQNSAMAVRWGMKKAVAHLPSDAGALLPGLVLGDTSEVDPALSADMKTTGLTHLTAVSGANLAILSSLIMLLMKWVRSPRWLTIMVVGFFLAFFVVLVRPQPSVLRAGAMAVVMLIAYGRGVKRAALPALAAAIFFLLLIDPWQGLTYGFALSVAATAGLLLLAPPLAASFSRHMPHWLAHTLALPIAAQIMCAPIILALSGNLSIMGVIANCVAAPLVAPATVLGLLAALLSIISLPLASFVAWLAAIPTGGISWIAHRFAALPFASLPWGSSAIAITLFVLLLLLFALFFRFHIKAALITIATIFVLLVATSLVPNGWPPREWVMVMCNVGQGDALVLNGGGGKYVVVDAGPDPIAIDRCLNDLGVRHISLLILTHDHADHVEGLPGVLHGRKVEKIWLSPLDEPSYEFDRVSRWASGISLMRAPVGETFKVGALQISPLWPRRVMNESAPNNSSVAMLITVAGLRLFLAADMEAPAQEELLSYLLSHREIRASNVDVLKVAHHGSANQSPLLSAYLNPQFALISVGAGNPYHHPAPFTLQLLARAQIFRTDRDGSVAVIHPLAVVKPRHTIWRRAG</sequence>
<reference evidence="9" key="1">
    <citation type="submission" date="2020-05" db="EMBL/GenBank/DDBJ databases">
        <authorList>
            <person name="Chiriac C."/>
            <person name="Salcher M."/>
            <person name="Ghai R."/>
            <person name="Kavagutti S V."/>
        </authorList>
    </citation>
    <scope>NUCLEOTIDE SEQUENCE</scope>
</reference>
<evidence type="ECO:0000256" key="2">
    <source>
        <dbReference type="ARBA" id="ARBA00022475"/>
    </source>
</evidence>
<dbReference type="InterPro" id="IPR052159">
    <property type="entry name" value="Competence_DNA_uptake"/>
</dbReference>
<keyword evidence="3 6" id="KW-0812">Transmembrane</keyword>
<comment type="subcellular location">
    <subcellularLocation>
        <location evidence="1">Cell membrane</location>
        <topology evidence="1">Multi-pass membrane protein</topology>
    </subcellularLocation>
</comment>
<keyword evidence="2" id="KW-1003">Cell membrane</keyword>
<dbReference type="GO" id="GO:0005886">
    <property type="term" value="C:plasma membrane"/>
    <property type="evidence" value="ECO:0007669"/>
    <property type="project" value="UniProtKB-SubCell"/>
</dbReference>
<protein>
    <submittedName>
        <fullName evidence="9">Unannotated protein</fullName>
    </submittedName>
</protein>
<keyword evidence="4 6" id="KW-1133">Transmembrane helix</keyword>
<dbReference type="InterPro" id="IPR004477">
    <property type="entry name" value="ComEC_N"/>
</dbReference>
<dbReference type="CDD" id="cd07731">
    <property type="entry name" value="ComA-like_MBL-fold"/>
    <property type="match status" value="1"/>
</dbReference>
<proteinExistence type="predicted"/>
<dbReference type="EMBL" id="CAEZXW010000018">
    <property type="protein sequence ID" value="CAB4697904.1"/>
    <property type="molecule type" value="Genomic_DNA"/>
</dbReference>
<feature type="transmembrane region" description="Helical" evidence="6">
    <location>
        <begin position="71"/>
        <end position="90"/>
    </location>
</feature>
<dbReference type="SUPFAM" id="SSF56281">
    <property type="entry name" value="Metallo-hydrolase/oxidoreductase"/>
    <property type="match status" value="1"/>
</dbReference>
<dbReference type="Pfam" id="PF00753">
    <property type="entry name" value="Lactamase_B"/>
    <property type="match status" value="1"/>
</dbReference>
<dbReference type="SMART" id="SM00849">
    <property type="entry name" value="Lactamase_B"/>
    <property type="match status" value="1"/>
</dbReference>
<feature type="transmembrane region" description="Helical" evidence="6">
    <location>
        <begin position="347"/>
        <end position="368"/>
    </location>
</feature>
<feature type="transmembrane region" description="Helical" evidence="6">
    <location>
        <begin position="300"/>
        <end position="316"/>
    </location>
</feature>
<evidence type="ECO:0000313" key="9">
    <source>
        <dbReference type="EMBL" id="CAB4775003.1"/>
    </source>
</evidence>
<dbReference type="Gene3D" id="3.60.15.10">
    <property type="entry name" value="Ribonuclease Z/Hydroxyacylglutathione hydrolase-like"/>
    <property type="match status" value="1"/>
</dbReference>
<dbReference type="PANTHER" id="PTHR30619">
    <property type="entry name" value="DNA INTERNALIZATION/COMPETENCE PROTEIN COMEC/REC2"/>
    <property type="match status" value="1"/>
</dbReference>
<feature type="transmembrane region" description="Helical" evidence="6">
    <location>
        <begin position="468"/>
        <end position="489"/>
    </location>
</feature>
<feature type="transmembrane region" description="Helical" evidence="6">
    <location>
        <begin position="248"/>
        <end position="270"/>
    </location>
</feature>
<feature type="transmembrane region" description="Helical" evidence="6">
    <location>
        <begin position="277"/>
        <end position="294"/>
    </location>
</feature>
<feature type="transmembrane region" description="Helical" evidence="6">
    <location>
        <begin position="436"/>
        <end position="456"/>
    </location>
</feature>
<organism evidence="9">
    <name type="scientific">freshwater metagenome</name>
    <dbReference type="NCBI Taxonomy" id="449393"/>
    <lineage>
        <taxon>unclassified sequences</taxon>
        <taxon>metagenomes</taxon>
        <taxon>ecological metagenomes</taxon>
    </lineage>
</organism>
<evidence type="ECO:0000259" key="7">
    <source>
        <dbReference type="SMART" id="SM00849"/>
    </source>
</evidence>
<keyword evidence="5 6" id="KW-0472">Membrane</keyword>
<feature type="domain" description="Metallo-beta-lactamase" evidence="7">
    <location>
        <begin position="531"/>
        <end position="702"/>
    </location>
</feature>
<feature type="transmembrane region" description="Helical" evidence="6">
    <location>
        <begin position="375"/>
        <end position="397"/>
    </location>
</feature>
<dbReference type="AlphaFoldDB" id="A0A6J6VVQ9"/>
<dbReference type="InterPro" id="IPR036866">
    <property type="entry name" value="RibonucZ/Hydroxyglut_hydro"/>
</dbReference>
<dbReference type="PANTHER" id="PTHR30619:SF1">
    <property type="entry name" value="RECOMBINATION PROTEIN 2"/>
    <property type="match status" value="1"/>
</dbReference>
<feature type="transmembrane region" description="Helical" evidence="6">
    <location>
        <begin position="403"/>
        <end position="429"/>
    </location>
</feature>
<feature type="transmembrane region" description="Helical" evidence="6">
    <location>
        <begin position="496"/>
        <end position="517"/>
    </location>
</feature>
<evidence type="ECO:0000256" key="4">
    <source>
        <dbReference type="ARBA" id="ARBA00022989"/>
    </source>
</evidence>
<dbReference type="InterPro" id="IPR001279">
    <property type="entry name" value="Metallo-B-lactamas"/>
</dbReference>
<dbReference type="Pfam" id="PF03772">
    <property type="entry name" value="Competence"/>
    <property type="match status" value="1"/>
</dbReference>